<accession>A0ABN3XN42</accession>
<gene>
    <name evidence="2" type="ORF">GCM10010446_65900</name>
</gene>
<feature type="region of interest" description="Disordered" evidence="1">
    <location>
        <begin position="28"/>
        <end position="53"/>
    </location>
</feature>
<evidence type="ECO:0000313" key="2">
    <source>
        <dbReference type="EMBL" id="GAA2972139.1"/>
    </source>
</evidence>
<dbReference type="RefSeq" id="WP_344500486.1">
    <property type="nucleotide sequence ID" value="NZ_BAAAUD010000107.1"/>
</dbReference>
<comment type="caution">
    <text evidence="2">The sequence shown here is derived from an EMBL/GenBank/DDBJ whole genome shotgun (WGS) entry which is preliminary data.</text>
</comment>
<evidence type="ECO:0000313" key="3">
    <source>
        <dbReference type="Proteomes" id="UP001500403"/>
    </source>
</evidence>
<keyword evidence="3" id="KW-1185">Reference proteome</keyword>
<dbReference type="EMBL" id="BAAAUD010000107">
    <property type="protein sequence ID" value="GAA2972139.1"/>
    <property type="molecule type" value="Genomic_DNA"/>
</dbReference>
<protein>
    <submittedName>
        <fullName evidence="2">Uncharacterized protein</fullName>
    </submittedName>
</protein>
<proteinExistence type="predicted"/>
<evidence type="ECO:0000256" key="1">
    <source>
        <dbReference type="SAM" id="MobiDB-lite"/>
    </source>
</evidence>
<organism evidence="2 3">
    <name type="scientific">Streptomyces enissocaesilis</name>
    <dbReference type="NCBI Taxonomy" id="332589"/>
    <lineage>
        <taxon>Bacteria</taxon>
        <taxon>Bacillati</taxon>
        <taxon>Actinomycetota</taxon>
        <taxon>Actinomycetes</taxon>
        <taxon>Kitasatosporales</taxon>
        <taxon>Streptomycetaceae</taxon>
        <taxon>Streptomyces</taxon>
        <taxon>Streptomyces rochei group</taxon>
    </lineage>
</organism>
<name>A0ABN3XN42_9ACTN</name>
<reference evidence="2 3" key="1">
    <citation type="journal article" date="2019" name="Int. J. Syst. Evol. Microbiol.">
        <title>The Global Catalogue of Microorganisms (GCM) 10K type strain sequencing project: providing services to taxonomists for standard genome sequencing and annotation.</title>
        <authorList>
            <consortium name="The Broad Institute Genomics Platform"/>
            <consortium name="The Broad Institute Genome Sequencing Center for Infectious Disease"/>
            <person name="Wu L."/>
            <person name="Ma J."/>
        </authorList>
    </citation>
    <scope>NUCLEOTIDE SEQUENCE [LARGE SCALE GENOMIC DNA]</scope>
    <source>
        <strain evidence="2 3">JCM 9088</strain>
    </source>
</reference>
<dbReference type="Proteomes" id="UP001500403">
    <property type="component" value="Unassembled WGS sequence"/>
</dbReference>
<sequence>MSEDLGIVEEPPEKVELERLKDEYRRQNKALDQSRELLEEEAATGRYTEEEADEMSARFEESGREMLGEIQSRIEAHRAAHRIRD</sequence>